<name>A0A923HJY8_9BURK</name>
<feature type="chain" id="PRO_5037484467" description="DUF885 domain-containing protein" evidence="1">
    <location>
        <begin position="22"/>
        <end position="560"/>
    </location>
</feature>
<keyword evidence="3" id="KW-1185">Reference proteome</keyword>
<dbReference type="RefSeq" id="WP_186914736.1">
    <property type="nucleotide sequence ID" value="NZ_JACOFZ010000001.1"/>
</dbReference>
<accession>A0A923HJY8</accession>
<gene>
    <name evidence="2" type="ORF">H8K36_05335</name>
</gene>
<organism evidence="2 3">
    <name type="scientific">Undibacterium nitidum</name>
    <dbReference type="NCBI Taxonomy" id="2762298"/>
    <lineage>
        <taxon>Bacteria</taxon>
        <taxon>Pseudomonadati</taxon>
        <taxon>Pseudomonadota</taxon>
        <taxon>Betaproteobacteria</taxon>
        <taxon>Burkholderiales</taxon>
        <taxon>Oxalobacteraceae</taxon>
        <taxon>Undibacterium</taxon>
    </lineage>
</organism>
<evidence type="ECO:0000256" key="1">
    <source>
        <dbReference type="SAM" id="SignalP"/>
    </source>
</evidence>
<dbReference type="AlphaFoldDB" id="A0A923HJY8"/>
<feature type="signal peptide" evidence="1">
    <location>
        <begin position="1"/>
        <end position="21"/>
    </location>
</feature>
<keyword evidence="1" id="KW-0732">Signal</keyword>
<sequence length="560" mass="65035">MQLKKKYCLAIVLFISGAAMAQTMPAANVNELKPAMKSDSRPVVKSVKAASYQDLLQIFVEWRNFERPPLRDGAPDYSLERRLKTFPQFKQLRERLTSMDTRSWTKEQQVDWKIVRAEMNGYDFNHRVLQPWVRDPAFYQSIFTEASDTPAREGPTNHATVELWRYQFPLNTGDQEKLAREIAVIPHLLKQAKANLTGNARDLWIAGISTLEQQVADLQDLEQKTASYGSTPLKQSIALAMAATSDFVVWLHEKSASKNGPSGVGKENYTWYQQNVHLVPMTWQQEVDLLQRELDRAWANLKLEEQRNKNLPPMIAAASVEEFNARADRAATKLMRFLNEKNVMPIKPNMEPAIREHLQSFVPEDKRNFFSITLHYDPLALYCHWYHWFDLAQIRDEPHASPIRRSPLLFNLWDNRNEGIATGVEEMFMHMGLHDDSPRSRELVWILLAQRAARGLGSLYAHANLKNMEEASRVHLDWTPRNWMRREPHLLKFEQHLYLRQPGYGTSYVVGKYLIEKLMTQKAKQAELQHREFDMKLFFQQFNDIGSIPVSLTSEQMLAQ</sequence>
<comment type="caution">
    <text evidence="2">The sequence shown here is derived from an EMBL/GenBank/DDBJ whole genome shotgun (WGS) entry which is preliminary data.</text>
</comment>
<dbReference type="Proteomes" id="UP000627446">
    <property type="component" value="Unassembled WGS sequence"/>
</dbReference>
<dbReference type="EMBL" id="JACOFZ010000001">
    <property type="protein sequence ID" value="MBC3880789.1"/>
    <property type="molecule type" value="Genomic_DNA"/>
</dbReference>
<evidence type="ECO:0000313" key="3">
    <source>
        <dbReference type="Proteomes" id="UP000627446"/>
    </source>
</evidence>
<reference evidence="2" key="1">
    <citation type="submission" date="2020-08" db="EMBL/GenBank/DDBJ databases">
        <title>Novel species isolated from subtropical streams in China.</title>
        <authorList>
            <person name="Lu H."/>
        </authorList>
    </citation>
    <scope>NUCLEOTIDE SEQUENCE</scope>
    <source>
        <strain evidence="2">LX22W</strain>
    </source>
</reference>
<evidence type="ECO:0000313" key="2">
    <source>
        <dbReference type="EMBL" id="MBC3880789.1"/>
    </source>
</evidence>
<proteinExistence type="predicted"/>
<protein>
    <recommendedName>
        <fullName evidence="4">DUF885 domain-containing protein</fullName>
    </recommendedName>
</protein>
<evidence type="ECO:0008006" key="4">
    <source>
        <dbReference type="Google" id="ProtNLM"/>
    </source>
</evidence>